<feature type="domain" description="USP" evidence="9">
    <location>
        <begin position="546"/>
        <end position="673"/>
    </location>
</feature>
<proteinExistence type="predicted"/>
<dbReference type="PROSITE" id="PS50235">
    <property type="entry name" value="USP_3"/>
    <property type="match status" value="1"/>
</dbReference>
<evidence type="ECO:0000256" key="5">
    <source>
        <dbReference type="ARBA" id="ARBA00023098"/>
    </source>
</evidence>
<feature type="transmembrane region" description="Helical" evidence="8">
    <location>
        <begin position="17"/>
        <end position="38"/>
    </location>
</feature>
<feature type="region of interest" description="Disordered" evidence="7">
    <location>
        <begin position="355"/>
        <end position="379"/>
    </location>
</feature>
<dbReference type="PANTHER" id="PTHR24006">
    <property type="entry name" value="UBIQUITIN CARBOXYL-TERMINAL HYDROLASE"/>
    <property type="match status" value="1"/>
</dbReference>
<dbReference type="PROSITE" id="PS00972">
    <property type="entry name" value="USP_1"/>
    <property type="match status" value="1"/>
</dbReference>
<evidence type="ECO:0000256" key="4">
    <source>
        <dbReference type="ARBA" id="ARBA00022989"/>
    </source>
</evidence>
<dbReference type="InterPro" id="IPR018200">
    <property type="entry name" value="USP_CS"/>
</dbReference>
<gene>
    <name evidence="10" type="ORF">JYZ213_LOCUS14715</name>
</gene>
<dbReference type="InterPro" id="IPR009617">
    <property type="entry name" value="Seipin"/>
</dbReference>
<organism evidence="10 11">
    <name type="scientific">Adineta steineri</name>
    <dbReference type="NCBI Taxonomy" id="433720"/>
    <lineage>
        <taxon>Eukaryota</taxon>
        <taxon>Metazoa</taxon>
        <taxon>Spiralia</taxon>
        <taxon>Gnathifera</taxon>
        <taxon>Rotifera</taxon>
        <taxon>Eurotatoria</taxon>
        <taxon>Bdelloidea</taxon>
        <taxon>Adinetida</taxon>
        <taxon>Adinetidae</taxon>
        <taxon>Adineta</taxon>
    </lineage>
</organism>
<dbReference type="SUPFAM" id="SSF54001">
    <property type="entry name" value="Cysteine proteinases"/>
    <property type="match status" value="1"/>
</dbReference>
<keyword evidence="2 8" id="KW-0812">Transmembrane</keyword>
<dbReference type="GO" id="GO:0005789">
    <property type="term" value="C:endoplasmic reticulum membrane"/>
    <property type="evidence" value="ECO:0007669"/>
    <property type="project" value="UniProtKB-SubCell"/>
</dbReference>
<dbReference type="GO" id="GO:0004843">
    <property type="term" value="F:cysteine-type deubiquitinase activity"/>
    <property type="evidence" value="ECO:0007669"/>
    <property type="project" value="InterPro"/>
</dbReference>
<keyword evidence="3" id="KW-0256">Endoplasmic reticulum</keyword>
<evidence type="ECO:0000256" key="7">
    <source>
        <dbReference type="SAM" id="MobiDB-lite"/>
    </source>
</evidence>
<dbReference type="InterPro" id="IPR028889">
    <property type="entry name" value="USP"/>
</dbReference>
<evidence type="ECO:0000256" key="3">
    <source>
        <dbReference type="ARBA" id="ARBA00022824"/>
    </source>
</evidence>
<name>A0A814F1Y6_9BILA</name>
<dbReference type="CDD" id="cd23995">
    <property type="entry name" value="Seipin_BSCL2_like"/>
    <property type="match status" value="1"/>
</dbReference>
<keyword evidence="4 8" id="KW-1133">Transmembrane helix</keyword>
<evidence type="ECO:0000256" key="8">
    <source>
        <dbReference type="SAM" id="Phobius"/>
    </source>
</evidence>
<evidence type="ECO:0000256" key="6">
    <source>
        <dbReference type="ARBA" id="ARBA00023136"/>
    </source>
</evidence>
<sequence>MGTNYSTRSFIQCFQSILTFVFVSICLFLLSILTYVTLRKHLMPISHLVIPISFGLPKSFDPNNDSNFLKSSINFPSYLASYNNLSDPMYDKSPLDISQHTYSIELICNSPRSYINRQLGSGFVQLILYSTSNEKIFEHSRLILYPYQSEIVRLIRTIIFLPLSILHIDYDQWYLKEILIERLNNHDISKDPIEVIQLNIIPSSFQLDRCSIHFHIRDLTGLIYVNMNEYKCKGCLIDSTHGKLQKKKEALLEFIFAEDSLCLTVSAQNVNIMAYTLSRDTIATVILNNDLLVINLKEKKQIKISAIGKTKLTELKLILDSLLNEDINAYQIYIQDFRNNSTNISNVSRNSISKTNQSMNSSIISDTSSKKPQPKADKMKHTNQFLENDENSQPALSYLPKEHEKKKNSLHTASNFYQHAQHSSIDENTDHTIQSQQQSRKRTSENQFSTSINRFEHATNNTSPYFFHRTENKLKRNLSNGESRISPLTNIHSKPLNHTRLWDDENEKYSYDWRDSPYSTKRIDNQSSTDISLSKAVTTTMNLRKKGLKNIGATCYMNSILQCLLNIDPFRYDLMVTNSELITSSLLEENTIYLCVLQVLSLLQDRQSTQSQNNTTTQLTDDERTVESQALINLKKAVEKHSGIFLGSRQQPYLHVEMNSVDQISNLSIEYLY</sequence>
<dbReference type="Gene3D" id="3.90.70.10">
    <property type="entry name" value="Cysteine proteinases"/>
    <property type="match status" value="1"/>
</dbReference>
<dbReference type="AlphaFoldDB" id="A0A814F1Y6"/>
<dbReference type="GO" id="GO:0140042">
    <property type="term" value="P:lipid droplet formation"/>
    <property type="evidence" value="ECO:0007669"/>
    <property type="project" value="UniProtKB-ARBA"/>
</dbReference>
<dbReference type="Pfam" id="PF00443">
    <property type="entry name" value="UCH"/>
    <property type="match status" value="1"/>
</dbReference>
<reference evidence="10" key="1">
    <citation type="submission" date="2021-02" db="EMBL/GenBank/DDBJ databases">
        <authorList>
            <person name="Nowell W R."/>
        </authorList>
    </citation>
    <scope>NUCLEOTIDE SEQUENCE</scope>
</reference>
<comment type="subcellular location">
    <subcellularLocation>
        <location evidence="1">Endoplasmic reticulum membrane</location>
        <topology evidence="1">Multi-pass membrane protein</topology>
    </subcellularLocation>
</comment>
<accession>A0A814F1Y6</accession>
<dbReference type="InterPro" id="IPR001394">
    <property type="entry name" value="Peptidase_C19_UCH"/>
</dbReference>
<evidence type="ECO:0000256" key="1">
    <source>
        <dbReference type="ARBA" id="ARBA00004477"/>
    </source>
</evidence>
<evidence type="ECO:0000313" key="10">
    <source>
        <dbReference type="EMBL" id="CAF0977028.1"/>
    </source>
</evidence>
<dbReference type="GO" id="GO:0006629">
    <property type="term" value="P:lipid metabolic process"/>
    <property type="evidence" value="ECO:0007669"/>
    <property type="project" value="UniProtKB-KW"/>
</dbReference>
<feature type="region of interest" description="Disordered" evidence="7">
    <location>
        <begin position="423"/>
        <end position="447"/>
    </location>
</feature>
<keyword evidence="5" id="KW-0443">Lipid metabolism</keyword>
<dbReference type="Pfam" id="PF06775">
    <property type="entry name" value="Seipin"/>
    <property type="match status" value="1"/>
</dbReference>
<evidence type="ECO:0000256" key="2">
    <source>
        <dbReference type="ARBA" id="ARBA00022692"/>
    </source>
</evidence>
<dbReference type="Proteomes" id="UP000663845">
    <property type="component" value="Unassembled WGS sequence"/>
</dbReference>
<feature type="compositionally biased region" description="Low complexity" evidence="7">
    <location>
        <begin position="358"/>
        <end position="367"/>
    </location>
</feature>
<evidence type="ECO:0000313" key="11">
    <source>
        <dbReference type="Proteomes" id="UP000663845"/>
    </source>
</evidence>
<dbReference type="InterPro" id="IPR038765">
    <property type="entry name" value="Papain-like_cys_pep_sf"/>
</dbReference>
<keyword evidence="6 8" id="KW-0472">Membrane</keyword>
<evidence type="ECO:0000259" key="9">
    <source>
        <dbReference type="PROSITE" id="PS50235"/>
    </source>
</evidence>
<dbReference type="GO" id="GO:0016579">
    <property type="term" value="P:protein deubiquitination"/>
    <property type="evidence" value="ECO:0007669"/>
    <property type="project" value="InterPro"/>
</dbReference>
<dbReference type="EMBL" id="CAJNOG010000123">
    <property type="protein sequence ID" value="CAF0977028.1"/>
    <property type="molecule type" value="Genomic_DNA"/>
</dbReference>
<protein>
    <recommendedName>
        <fullName evidence="9">USP domain-containing protein</fullName>
    </recommendedName>
</protein>
<comment type="caution">
    <text evidence="10">The sequence shown here is derived from an EMBL/GenBank/DDBJ whole genome shotgun (WGS) entry which is preliminary data.</text>
</comment>
<dbReference type="InterPro" id="IPR050164">
    <property type="entry name" value="Peptidase_C19"/>
</dbReference>